<gene>
    <name evidence="2" type="ORF">C1H46_038863</name>
</gene>
<sequence>MTRKTHQLQPCRSELCKDSQIYDRSEKDKSQLKIHRTESMTQLNNRDLSIMKDENLLPEQRKKTEQRGHHRSAFQTKGIMIEPMERNVDGQTAASIK</sequence>
<evidence type="ECO:0000313" key="2">
    <source>
        <dbReference type="EMBL" id="TQD75599.1"/>
    </source>
</evidence>
<comment type="caution">
    <text evidence="2">The sequence shown here is derived from an EMBL/GenBank/DDBJ whole genome shotgun (WGS) entry which is preliminary data.</text>
</comment>
<dbReference type="EMBL" id="VIEB01001087">
    <property type="protein sequence ID" value="TQD75599.1"/>
    <property type="molecule type" value="Genomic_DNA"/>
</dbReference>
<feature type="compositionally biased region" description="Basic and acidic residues" evidence="1">
    <location>
        <begin position="58"/>
        <end position="67"/>
    </location>
</feature>
<dbReference type="AlphaFoldDB" id="A0A540KN67"/>
<evidence type="ECO:0000313" key="3">
    <source>
        <dbReference type="Proteomes" id="UP000315295"/>
    </source>
</evidence>
<keyword evidence="3" id="KW-1185">Reference proteome</keyword>
<reference evidence="2 3" key="1">
    <citation type="journal article" date="2019" name="G3 (Bethesda)">
        <title>Sequencing of a Wild Apple (Malus baccata) Genome Unravels the Differences Between Cultivated and Wild Apple Species Regarding Disease Resistance and Cold Tolerance.</title>
        <authorList>
            <person name="Chen X."/>
        </authorList>
    </citation>
    <scope>NUCLEOTIDE SEQUENCE [LARGE SCALE GENOMIC DNA]</scope>
    <source>
        <strain evidence="3">cv. Shandingzi</strain>
        <tissue evidence="2">Leaves</tissue>
    </source>
</reference>
<name>A0A540KN67_MALBA</name>
<protein>
    <submittedName>
        <fullName evidence="2">Uncharacterized protein</fullName>
    </submittedName>
</protein>
<dbReference type="Proteomes" id="UP000315295">
    <property type="component" value="Unassembled WGS sequence"/>
</dbReference>
<organism evidence="2 3">
    <name type="scientific">Malus baccata</name>
    <name type="common">Siberian crab apple</name>
    <name type="synonym">Pyrus baccata</name>
    <dbReference type="NCBI Taxonomy" id="106549"/>
    <lineage>
        <taxon>Eukaryota</taxon>
        <taxon>Viridiplantae</taxon>
        <taxon>Streptophyta</taxon>
        <taxon>Embryophyta</taxon>
        <taxon>Tracheophyta</taxon>
        <taxon>Spermatophyta</taxon>
        <taxon>Magnoliopsida</taxon>
        <taxon>eudicotyledons</taxon>
        <taxon>Gunneridae</taxon>
        <taxon>Pentapetalae</taxon>
        <taxon>rosids</taxon>
        <taxon>fabids</taxon>
        <taxon>Rosales</taxon>
        <taxon>Rosaceae</taxon>
        <taxon>Amygdaloideae</taxon>
        <taxon>Maleae</taxon>
        <taxon>Malus</taxon>
    </lineage>
</organism>
<accession>A0A540KN67</accession>
<feature type="region of interest" description="Disordered" evidence="1">
    <location>
        <begin position="58"/>
        <end position="97"/>
    </location>
</feature>
<evidence type="ECO:0000256" key="1">
    <source>
        <dbReference type="SAM" id="MobiDB-lite"/>
    </source>
</evidence>
<proteinExistence type="predicted"/>